<dbReference type="OrthoDB" id="6637929at2"/>
<name>A0A1E7Z3N7_9GAMM</name>
<evidence type="ECO:0000313" key="2">
    <source>
        <dbReference type="EMBL" id="OFC63397.1"/>
    </source>
</evidence>
<dbReference type="RefSeq" id="WP_070133884.1">
    <property type="nucleotide sequence ID" value="NZ_MAYS01000090.1"/>
</dbReference>
<feature type="compositionally biased region" description="Basic and acidic residues" evidence="1">
    <location>
        <begin position="101"/>
        <end position="116"/>
    </location>
</feature>
<protein>
    <submittedName>
        <fullName evidence="2">Uncharacterized protein</fullName>
    </submittedName>
</protein>
<organism evidence="2 3">
    <name type="scientific">Candidatus Erwinia dacicola</name>
    <dbReference type="NCBI Taxonomy" id="252393"/>
    <lineage>
        <taxon>Bacteria</taxon>
        <taxon>Pseudomonadati</taxon>
        <taxon>Pseudomonadota</taxon>
        <taxon>Gammaproteobacteria</taxon>
        <taxon>Enterobacterales</taxon>
        <taxon>Erwiniaceae</taxon>
        <taxon>Erwinia</taxon>
    </lineage>
</organism>
<gene>
    <name evidence="2" type="ORF">BBW68_01005</name>
</gene>
<reference evidence="2 3" key="1">
    <citation type="submission" date="2016-07" db="EMBL/GenBank/DDBJ databases">
        <authorList>
            <person name="Yuval B."/>
        </authorList>
    </citation>
    <scope>NUCLEOTIDE SEQUENCE [LARGE SCALE GENOMIC DNA]</scope>
    <source>
        <strain evidence="2 3">IL</strain>
    </source>
</reference>
<proteinExistence type="predicted"/>
<dbReference type="Proteomes" id="UP000243534">
    <property type="component" value="Unassembled WGS sequence"/>
</dbReference>
<evidence type="ECO:0000256" key="1">
    <source>
        <dbReference type="SAM" id="MobiDB-lite"/>
    </source>
</evidence>
<dbReference type="EMBL" id="MAYS01000090">
    <property type="protein sequence ID" value="OFC63397.1"/>
    <property type="molecule type" value="Genomic_DNA"/>
</dbReference>
<evidence type="ECO:0000313" key="3">
    <source>
        <dbReference type="Proteomes" id="UP000243534"/>
    </source>
</evidence>
<dbReference type="AlphaFoldDB" id="A0A1E7Z3N7"/>
<sequence>MKKSDFIEFIYTEIAKGSTRFCVAASGYGEAVLYWTTEKGQRVWCVLSGNRGKHPASPSESTKKKITTFRQWLEEVGENEQSLKLANECYEEYLEDSTTVSHDEFMKKNQGDNNDK</sequence>
<comment type="caution">
    <text evidence="2">The sequence shown here is derived from an EMBL/GenBank/DDBJ whole genome shotgun (WGS) entry which is preliminary data.</text>
</comment>
<feature type="region of interest" description="Disordered" evidence="1">
    <location>
        <begin position="97"/>
        <end position="116"/>
    </location>
</feature>
<accession>A0A1E7Z3N7</accession>